<dbReference type="GO" id="GO:0055085">
    <property type="term" value="P:transmembrane transport"/>
    <property type="evidence" value="ECO:0007669"/>
    <property type="project" value="InterPro"/>
</dbReference>
<dbReference type="EMBL" id="CP012677">
    <property type="protein sequence ID" value="ALE93272.1"/>
    <property type="molecule type" value="Genomic_DNA"/>
</dbReference>
<evidence type="ECO:0000256" key="4">
    <source>
        <dbReference type="ARBA" id="ARBA00022692"/>
    </source>
</evidence>
<name>A0A0M4QP79_9MICC</name>
<evidence type="ECO:0000256" key="3">
    <source>
        <dbReference type="ARBA" id="ARBA00022475"/>
    </source>
</evidence>
<comment type="subcellular location">
    <subcellularLocation>
        <location evidence="1">Membrane</location>
        <topology evidence="1">Multi-pass membrane protein</topology>
    </subcellularLocation>
</comment>
<evidence type="ECO:0000256" key="7">
    <source>
        <dbReference type="SAM" id="Phobius"/>
    </source>
</evidence>
<dbReference type="PANTHER" id="PTHR36838">
    <property type="entry name" value="AUXIN EFFLUX CARRIER FAMILY PROTEIN"/>
    <property type="match status" value="1"/>
</dbReference>
<feature type="transmembrane region" description="Helical" evidence="7">
    <location>
        <begin position="255"/>
        <end position="275"/>
    </location>
</feature>
<keyword evidence="4 7" id="KW-0812">Transmembrane</keyword>
<gene>
    <name evidence="8" type="ORF">AOC05_14575</name>
</gene>
<feature type="transmembrane region" description="Helical" evidence="7">
    <location>
        <begin position="123"/>
        <end position="143"/>
    </location>
</feature>
<evidence type="ECO:0000256" key="2">
    <source>
        <dbReference type="ARBA" id="ARBA00022448"/>
    </source>
</evidence>
<keyword evidence="3" id="KW-1003">Cell membrane</keyword>
<feature type="transmembrane region" description="Helical" evidence="7">
    <location>
        <begin position="287"/>
        <end position="307"/>
    </location>
</feature>
<accession>A0A0M4QP79</accession>
<dbReference type="PATRIC" id="fig|656366.3.peg.3138"/>
<evidence type="ECO:0000256" key="1">
    <source>
        <dbReference type="ARBA" id="ARBA00004141"/>
    </source>
</evidence>
<feature type="transmembrane region" description="Helical" evidence="7">
    <location>
        <begin position="164"/>
        <end position="184"/>
    </location>
</feature>
<keyword evidence="2" id="KW-0813">Transport</keyword>
<dbReference type="OrthoDB" id="5405318at2"/>
<dbReference type="GO" id="GO:0016020">
    <property type="term" value="C:membrane"/>
    <property type="evidence" value="ECO:0007669"/>
    <property type="project" value="UniProtKB-SubCell"/>
</dbReference>
<proteinExistence type="predicted"/>
<evidence type="ECO:0008006" key="10">
    <source>
        <dbReference type="Google" id="ProtNLM"/>
    </source>
</evidence>
<evidence type="ECO:0000256" key="6">
    <source>
        <dbReference type="ARBA" id="ARBA00023136"/>
    </source>
</evidence>
<organism evidence="8 9">
    <name type="scientific">Arthrobacter alpinus</name>
    <dbReference type="NCBI Taxonomy" id="656366"/>
    <lineage>
        <taxon>Bacteria</taxon>
        <taxon>Bacillati</taxon>
        <taxon>Actinomycetota</taxon>
        <taxon>Actinomycetes</taxon>
        <taxon>Micrococcales</taxon>
        <taxon>Micrococcaceae</taxon>
        <taxon>Arthrobacter</taxon>
    </lineage>
</organism>
<dbReference type="Pfam" id="PF03547">
    <property type="entry name" value="Mem_trans"/>
    <property type="match status" value="2"/>
</dbReference>
<evidence type="ECO:0000313" key="8">
    <source>
        <dbReference type="EMBL" id="ALE93272.1"/>
    </source>
</evidence>
<keyword evidence="6 7" id="KW-0472">Membrane</keyword>
<feature type="transmembrane region" description="Helical" evidence="7">
    <location>
        <begin position="190"/>
        <end position="212"/>
    </location>
</feature>
<dbReference type="Proteomes" id="UP000062833">
    <property type="component" value="Chromosome"/>
</dbReference>
<sequence length="308" mass="32024">MLAVIEGFSVVWLVILVGLFVGRTKVLGENAQVVLSRLSFFVASPALLVGTLGRANLTTIFAEPLLVAAISAVFTAGVFLLITKLWLKRPLAEALLGAMSSSTANAANLGIPIAAYVLGDAALIAPVLVFQLAFYTPCYLLLLDSLTSGRRATPWRVVLQIFRNPMILATAAGLILAATGWTLPDLLAEPIHLIGGAAIPAILMAFGMSLGANKPLSAADGRRADILLATGFKLVVHPCAAFLLGHVALGMDGPALFAVVVTAALPTAQNVYVTAQRYQVGVAAAKDTVLITTILAIPAMFAVAFLLG</sequence>
<evidence type="ECO:0000313" key="9">
    <source>
        <dbReference type="Proteomes" id="UP000062833"/>
    </source>
</evidence>
<dbReference type="AlphaFoldDB" id="A0A0M4QP79"/>
<dbReference type="PANTHER" id="PTHR36838:SF1">
    <property type="entry name" value="SLR1864 PROTEIN"/>
    <property type="match status" value="1"/>
</dbReference>
<evidence type="ECO:0000256" key="5">
    <source>
        <dbReference type="ARBA" id="ARBA00022989"/>
    </source>
</evidence>
<dbReference type="RefSeq" id="WP_062007867.1">
    <property type="nucleotide sequence ID" value="NZ_CP012677.1"/>
</dbReference>
<dbReference type="InterPro" id="IPR004776">
    <property type="entry name" value="Mem_transp_PIN-like"/>
</dbReference>
<feature type="transmembrane region" description="Helical" evidence="7">
    <location>
        <begin position="34"/>
        <end position="53"/>
    </location>
</feature>
<keyword evidence="5 7" id="KW-1133">Transmembrane helix</keyword>
<feature type="transmembrane region" description="Helical" evidence="7">
    <location>
        <begin position="6"/>
        <end position="22"/>
    </location>
</feature>
<dbReference type="KEGG" id="aaq:AOC05_14575"/>
<feature type="transmembrane region" description="Helical" evidence="7">
    <location>
        <begin position="224"/>
        <end position="249"/>
    </location>
</feature>
<keyword evidence="9" id="KW-1185">Reference proteome</keyword>
<reference evidence="9" key="1">
    <citation type="submission" date="2015-09" db="EMBL/GenBank/DDBJ databases">
        <title>Complete genome of Arthrobacter alpinus strain R3.8.</title>
        <authorList>
            <person name="See-Too W.S."/>
            <person name="Chan K.G."/>
        </authorList>
    </citation>
    <scope>NUCLEOTIDE SEQUENCE [LARGE SCALE GENOMIC DNA]</scope>
    <source>
        <strain evidence="9">R3.8</strain>
    </source>
</reference>
<feature type="transmembrane region" description="Helical" evidence="7">
    <location>
        <begin position="94"/>
        <end position="117"/>
    </location>
</feature>
<protein>
    <recommendedName>
        <fullName evidence="10">AEC family transporter</fullName>
    </recommendedName>
</protein>
<feature type="transmembrane region" description="Helical" evidence="7">
    <location>
        <begin position="65"/>
        <end position="87"/>
    </location>
</feature>